<name>A0AAN9A5Q9_HALRR</name>
<gene>
    <name evidence="2" type="ORF">SK128_025718</name>
</gene>
<dbReference type="AlphaFoldDB" id="A0AAN9A5Q9"/>
<evidence type="ECO:0000313" key="2">
    <source>
        <dbReference type="EMBL" id="KAK7075893.1"/>
    </source>
</evidence>
<dbReference type="InterPro" id="IPR036508">
    <property type="entry name" value="Chitin-bd_dom_sf"/>
</dbReference>
<dbReference type="PROSITE" id="PS50940">
    <property type="entry name" value="CHIT_BIND_II"/>
    <property type="match status" value="3"/>
</dbReference>
<organism evidence="2 3">
    <name type="scientific">Halocaridina rubra</name>
    <name type="common">Hawaiian red shrimp</name>
    <dbReference type="NCBI Taxonomy" id="373956"/>
    <lineage>
        <taxon>Eukaryota</taxon>
        <taxon>Metazoa</taxon>
        <taxon>Ecdysozoa</taxon>
        <taxon>Arthropoda</taxon>
        <taxon>Crustacea</taxon>
        <taxon>Multicrustacea</taxon>
        <taxon>Malacostraca</taxon>
        <taxon>Eumalacostraca</taxon>
        <taxon>Eucarida</taxon>
        <taxon>Decapoda</taxon>
        <taxon>Pleocyemata</taxon>
        <taxon>Caridea</taxon>
        <taxon>Atyoidea</taxon>
        <taxon>Atyidae</taxon>
        <taxon>Halocaridina</taxon>
    </lineage>
</organism>
<dbReference type="Proteomes" id="UP001381693">
    <property type="component" value="Unassembled WGS sequence"/>
</dbReference>
<accession>A0AAN9A5Q9</accession>
<evidence type="ECO:0000313" key="3">
    <source>
        <dbReference type="Proteomes" id="UP001381693"/>
    </source>
</evidence>
<protein>
    <recommendedName>
        <fullName evidence="1">Chitin-binding type-2 domain-containing protein</fullName>
    </recommendedName>
</protein>
<sequence length="279" mass="31017">MDEGGWCGEGSAWDINTRSCTSGDVSCSPPSCWGLPNGPHPTPASSCNGYFTCSNGVRTDHVCPYQMIYDYYYKKCLPISSSVCYEQACGGRINGLHSVPNAPCQVYLRCFNGALISLESCPRNHIFDGQKCVVSEKFSCWGGGRGNCQGRRDGYHTIPTSECHSYFLCRHQQLIQSFRCSPGLIFNGKECVQNDNFVCNSQANIPDCTNKINGFYTVERTSCKSFYFCQSGKKLSEHTCPGNNMFNGEQCVDPVLYQCSDFERVQQQSNLTNRFISSS</sequence>
<feature type="domain" description="Chitin-binding type-2" evidence="1">
    <location>
        <begin position="29"/>
        <end position="86"/>
    </location>
</feature>
<feature type="domain" description="Chitin-binding type-2" evidence="1">
    <location>
        <begin position="205"/>
        <end position="261"/>
    </location>
</feature>
<dbReference type="SMART" id="SM00494">
    <property type="entry name" value="ChtBD2"/>
    <property type="match status" value="4"/>
</dbReference>
<dbReference type="EMBL" id="JAXCGZ010010020">
    <property type="protein sequence ID" value="KAK7075893.1"/>
    <property type="molecule type" value="Genomic_DNA"/>
</dbReference>
<dbReference type="GO" id="GO:0005576">
    <property type="term" value="C:extracellular region"/>
    <property type="evidence" value="ECO:0007669"/>
    <property type="project" value="InterPro"/>
</dbReference>
<comment type="caution">
    <text evidence="2">The sequence shown here is derived from an EMBL/GenBank/DDBJ whole genome shotgun (WGS) entry which is preliminary data.</text>
</comment>
<dbReference type="GO" id="GO:0008061">
    <property type="term" value="F:chitin binding"/>
    <property type="evidence" value="ECO:0007669"/>
    <property type="project" value="InterPro"/>
</dbReference>
<keyword evidence="3" id="KW-1185">Reference proteome</keyword>
<reference evidence="2 3" key="1">
    <citation type="submission" date="2023-11" db="EMBL/GenBank/DDBJ databases">
        <title>Halocaridina rubra genome assembly.</title>
        <authorList>
            <person name="Smith C."/>
        </authorList>
    </citation>
    <scope>NUCLEOTIDE SEQUENCE [LARGE SCALE GENOMIC DNA]</scope>
    <source>
        <strain evidence="2">EP-1</strain>
        <tissue evidence="2">Whole</tissue>
    </source>
</reference>
<evidence type="ECO:0000259" key="1">
    <source>
        <dbReference type="PROSITE" id="PS50940"/>
    </source>
</evidence>
<proteinExistence type="predicted"/>
<dbReference type="Pfam" id="PF01607">
    <property type="entry name" value="CBM_14"/>
    <property type="match status" value="4"/>
</dbReference>
<feature type="domain" description="Chitin-binding type-2" evidence="1">
    <location>
        <begin position="145"/>
        <end position="201"/>
    </location>
</feature>
<dbReference type="SUPFAM" id="SSF57625">
    <property type="entry name" value="Invertebrate chitin-binding proteins"/>
    <property type="match status" value="4"/>
</dbReference>
<dbReference type="InterPro" id="IPR002557">
    <property type="entry name" value="Chitin-bd_dom"/>
</dbReference>